<reference evidence="1" key="1">
    <citation type="journal article" date="2021" name="New Phytol.">
        <title>Evolutionary innovations through gain and loss of genes in the ectomycorrhizal Boletales.</title>
        <authorList>
            <person name="Wu G."/>
            <person name="Miyauchi S."/>
            <person name="Morin E."/>
            <person name="Kuo A."/>
            <person name="Drula E."/>
            <person name="Varga T."/>
            <person name="Kohler A."/>
            <person name="Feng B."/>
            <person name="Cao Y."/>
            <person name="Lipzen A."/>
            <person name="Daum C."/>
            <person name="Hundley H."/>
            <person name="Pangilinan J."/>
            <person name="Johnson J."/>
            <person name="Barry K."/>
            <person name="LaButti K."/>
            <person name="Ng V."/>
            <person name="Ahrendt S."/>
            <person name="Min B."/>
            <person name="Choi I.G."/>
            <person name="Park H."/>
            <person name="Plett J.M."/>
            <person name="Magnuson J."/>
            <person name="Spatafora J.W."/>
            <person name="Nagy L.G."/>
            <person name="Henrissat B."/>
            <person name="Grigoriev I.V."/>
            <person name="Yang Z.L."/>
            <person name="Xu J."/>
            <person name="Martin F.M."/>
        </authorList>
    </citation>
    <scope>NUCLEOTIDE SEQUENCE</scope>
    <source>
        <strain evidence="1">ATCC 28755</strain>
    </source>
</reference>
<organism evidence="1 2">
    <name type="scientific">Hygrophoropsis aurantiaca</name>
    <dbReference type="NCBI Taxonomy" id="72124"/>
    <lineage>
        <taxon>Eukaryota</taxon>
        <taxon>Fungi</taxon>
        <taxon>Dikarya</taxon>
        <taxon>Basidiomycota</taxon>
        <taxon>Agaricomycotina</taxon>
        <taxon>Agaricomycetes</taxon>
        <taxon>Agaricomycetidae</taxon>
        <taxon>Boletales</taxon>
        <taxon>Coniophorineae</taxon>
        <taxon>Hygrophoropsidaceae</taxon>
        <taxon>Hygrophoropsis</taxon>
    </lineage>
</organism>
<sequence>MSEADLASLSLFRATPEQIVESRQRAWLTRSGGLKEKQYLGRDEFMDTLPHAIGTKAIVWVLAPRTEPHTLDFLCSCRTYRRKALCRYPPIDGKQNVLKEEFSYGVASVYTPPEKRGKGYASHMMRLLHWVMAPRNPEFGVSETFPDVWGAPPPEQKGAGDGRFSVLYSDIGGDFYWNCGPGTNRGGGWEVKGNFSTIWDVPKEPEINYDQGIKWTWVQQEDLHRLWEEDADLIKKDILDLPMTSNILVSCLPDEGVAAFQPNRSLFGREEEISIDIFGVKLSGSDTSSDLTFATWSVDMRPLPPTLIVTRIRATEDTFPGLLGKIQEVARRSGIGKIEVWNLPVHLNKVAIDLRGTMVQRVEGLPAIRWYGKESTESIGWIFNEKFCWC</sequence>
<evidence type="ECO:0000313" key="2">
    <source>
        <dbReference type="Proteomes" id="UP000790377"/>
    </source>
</evidence>
<name>A0ACB8ANN5_9AGAM</name>
<dbReference type="EMBL" id="MU267611">
    <property type="protein sequence ID" value="KAH7914628.1"/>
    <property type="molecule type" value="Genomic_DNA"/>
</dbReference>
<keyword evidence="2" id="KW-1185">Reference proteome</keyword>
<accession>A0ACB8ANN5</accession>
<gene>
    <name evidence="1" type="ORF">BJ138DRAFT_1143537</name>
</gene>
<evidence type="ECO:0000313" key="1">
    <source>
        <dbReference type="EMBL" id="KAH7914628.1"/>
    </source>
</evidence>
<proteinExistence type="predicted"/>
<comment type="caution">
    <text evidence="1">The sequence shown here is derived from an EMBL/GenBank/DDBJ whole genome shotgun (WGS) entry which is preliminary data.</text>
</comment>
<dbReference type="Proteomes" id="UP000790377">
    <property type="component" value="Unassembled WGS sequence"/>
</dbReference>
<protein>
    <submittedName>
        <fullName evidence="1">Uncharacterized protein</fullName>
    </submittedName>
</protein>